<dbReference type="OrthoDB" id="1601181at2759"/>
<dbReference type="GO" id="GO:0000724">
    <property type="term" value="P:double-strand break repair via homologous recombination"/>
    <property type="evidence" value="ECO:0007669"/>
    <property type="project" value="TreeGrafter"/>
</dbReference>
<dbReference type="GeneID" id="108073132"/>
<dbReference type="Pfam" id="PF22945">
    <property type="entry name" value="LEM-3_GIY-YIG"/>
    <property type="match status" value="1"/>
</dbReference>
<name>A0A6P4IBD6_DROKI</name>
<keyword evidence="1" id="KW-1185">Reference proteome</keyword>
<dbReference type="PANTHER" id="PTHR46427">
    <property type="entry name" value="ANKYRIN REPEAT AND LEM DOMAIN-CONTAINING PROTEIN 1"/>
    <property type="match status" value="1"/>
</dbReference>
<gene>
    <name evidence="2" type="primary">LOC108073132</name>
</gene>
<sequence length="254" mass="29518">MSKLFVFSLIQASPRRLGNLFDNLVRGRGISFSLGTLHKPSTNFSRELQKTLDSESNFRKIEKLFKYLRQHRKWYRENDLVDPHYFNYLLLDPRVTNGLRQRARSIHQMDVWLTFLKAIFYVGKGKASRPYVHLKKAQKFLNETHSITLAKDPKLALIVSIWRAERGILLLRAFRGISSKDAQTREAAIIDALGMNHLTNRRLGAYCSGPARSEFTRREQRYLGIALLYKLMLKFLASEEREIYPLQNKAAMAA</sequence>
<evidence type="ECO:0000313" key="1">
    <source>
        <dbReference type="Proteomes" id="UP001652661"/>
    </source>
</evidence>
<reference evidence="2" key="2">
    <citation type="submission" date="2025-08" db="UniProtKB">
        <authorList>
            <consortium name="RefSeq"/>
        </authorList>
    </citation>
    <scope>IDENTIFICATION</scope>
    <source>
        <strain evidence="2">14028-0561.14</strain>
        <tissue evidence="2">Whole fly</tissue>
    </source>
</reference>
<dbReference type="Proteomes" id="UP001652661">
    <property type="component" value="Chromosome 2R"/>
</dbReference>
<reference evidence="1" key="1">
    <citation type="submission" date="2025-05" db="UniProtKB">
        <authorList>
            <consortium name="RefSeq"/>
        </authorList>
    </citation>
    <scope>NUCLEOTIDE SEQUENCE [LARGE SCALE GENOMIC DNA]</scope>
    <source>
        <strain evidence="1">14028-0561.14</strain>
    </source>
</reference>
<dbReference type="GO" id="GO:0000712">
    <property type="term" value="P:resolution of meiotic recombination intermediates"/>
    <property type="evidence" value="ECO:0007669"/>
    <property type="project" value="TreeGrafter"/>
</dbReference>
<proteinExistence type="predicted"/>
<protein>
    <submittedName>
        <fullName evidence="2">Ankyrin repeat and LEM domain-containing protein 1</fullName>
    </submittedName>
</protein>
<dbReference type="RefSeq" id="XP_017020121.1">
    <property type="nucleotide sequence ID" value="XM_017164632.3"/>
</dbReference>
<dbReference type="InterPro" id="IPR034998">
    <property type="entry name" value="ANKLE1"/>
</dbReference>
<accession>A0A6P4IBD6</accession>
<dbReference type="CDD" id="cd10454">
    <property type="entry name" value="GIY-YIG_COG3680_Meta"/>
    <property type="match status" value="1"/>
</dbReference>
<dbReference type="GO" id="GO:0005654">
    <property type="term" value="C:nucleoplasm"/>
    <property type="evidence" value="ECO:0007669"/>
    <property type="project" value="TreeGrafter"/>
</dbReference>
<dbReference type="GO" id="GO:0004520">
    <property type="term" value="F:DNA endonuclease activity"/>
    <property type="evidence" value="ECO:0007669"/>
    <property type="project" value="TreeGrafter"/>
</dbReference>
<dbReference type="PANTHER" id="PTHR46427:SF1">
    <property type="entry name" value="ANKYRIN REPEAT AND LEM DOMAIN-CONTAINING PROTEIN 1"/>
    <property type="match status" value="1"/>
</dbReference>
<dbReference type="GO" id="GO:0005737">
    <property type="term" value="C:cytoplasm"/>
    <property type="evidence" value="ECO:0007669"/>
    <property type="project" value="TreeGrafter"/>
</dbReference>
<evidence type="ECO:0000313" key="2">
    <source>
        <dbReference type="RefSeq" id="XP_017020121.1"/>
    </source>
</evidence>
<organism evidence="1 2">
    <name type="scientific">Drosophila kikkawai</name>
    <name type="common">Fruit fly</name>
    <dbReference type="NCBI Taxonomy" id="30033"/>
    <lineage>
        <taxon>Eukaryota</taxon>
        <taxon>Metazoa</taxon>
        <taxon>Ecdysozoa</taxon>
        <taxon>Arthropoda</taxon>
        <taxon>Hexapoda</taxon>
        <taxon>Insecta</taxon>
        <taxon>Pterygota</taxon>
        <taxon>Neoptera</taxon>
        <taxon>Endopterygota</taxon>
        <taxon>Diptera</taxon>
        <taxon>Brachycera</taxon>
        <taxon>Muscomorpha</taxon>
        <taxon>Ephydroidea</taxon>
        <taxon>Drosophilidae</taxon>
        <taxon>Drosophila</taxon>
        <taxon>Sophophora</taxon>
    </lineage>
</organism>
<dbReference type="AlphaFoldDB" id="A0A6P4IBD6"/>